<evidence type="ECO:0000313" key="6">
    <source>
        <dbReference type="Proteomes" id="UP000002037"/>
    </source>
</evidence>
<name>C5M7K9_CANTT</name>
<dbReference type="Pfam" id="PF10451">
    <property type="entry name" value="Stn1"/>
    <property type="match status" value="1"/>
</dbReference>
<evidence type="ECO:0000256" key="3">
    <source>
        <dbReference type="ARBA" id="ARBA00022895"/>
    </source>
</evidence>
<dbReference type="Gene3D" id="2.40.50.1040">
    <property type="match status" value="1"/>
</dbReference>
<dbReference type="STRING" id="294747.C5M7K9"/>
<feature type="domain" description="CST complex subunit Stn1 N-terminal" evidence="4">
    <location>
        <begin position="31"/>
        <end position="229"/>
    </location>
</feature>
<dbReference type="EvolutionaryTrace" id="C5M7K9"/>
<reference evidence="5 6" key="2">
    <citation type="journal article" date="2009" name="Nature">
        <title>Evolution of pathogenicity and sexual reproduction in eight Candida genomes.</title>
        <authorList>
            <person name="Butler G."/>
            <person name="Rasmussen M.D."/>
            <person name="Lin M.F."/>
            <person name="Santos M.A."/>
            <person name="Sakthikumar S."/>
            <person name="Munro C.A."/>
            <person name="Rheinbay E."/>
            <person name="Grabherr M."/>
            <person name="Forche A."/>
            <person name="Reedy J.L."/>
            <person name="Agrafioti I."/>
            <person name="Arnaud M.B."/>
            <person name="Bates S."/>
            <person name="Brown A.J."/>
            <person name="Brunke S."/>
            <person name="Costanzo M.C."/>
            <person name="Fitzpatrick D.A."/>
            <person name="de Groot P.W."/>
            <person name="Harris D."/>
            <person name="Hoyer L.L."/>
            <person name="Hube B."/>
            <person name="Klis F.M."/>
            <person name="Kodira C."/>
            <person name="Lennard N."/>
            <person name="Logue M.E."/>
            <person name="Martin R."/>
            <person name="Neiman A.M."/>
            <person name="Nikolaou E."/>
            <person name="Quail M.A."/>
            <person name="Quinn J."/>
            <person name="Santos M.C."/>
            <person name="Schmitzberger F.F."/>
            <person name="Sherlock G."/>
            <person name="Shah P."/>
            <person name="Silverstein K.A."/>
            <person name="Skrzypek M.S."/>
            <person name="Soll D."/>
            <person name="Staggs R."/>
            <person name="Stansfield I."/>
            <person name="Stumpf M.P."/>
            <person name="Sudbery P.E."/>
            <person name="Srikantha T."/>
            <person name="Zeng Q."/>
            <person name="Berman J."/>
            <person name="Berriman M."/>
            <person name="Heitman J."/>
            <person name="Gow N.A."/>
            <person name="Lorenz M.C."/>
            <person name="Birren B.W."/>
            <person name="Kellis M."/>
            <person name="Cuomo C.A."/>
        </authorList>
    </citation>
    <scope>NUCLEOTIDE SEQUENCE [LARGE SCALE GENOMIC DNA]</scope>
    <source>
        <strain evidence="6">ATCC MYA-3404 / T1</strain>
    </source>
</reference>
<reference evidence="7" key="1">
    <citation type="journal article" date="2009" name="Genes Dev.">
        <title>Stn1-Ten1 is an Rpa2-Rpa3-like complex at telomeres.</title>
        <authorList>
            <person name="Sun J."/>
            <person name="Yu E.Y."/>
            <person name="Yang Y."/>
            <person name="Confer L.A."/>
            <person name="Sun S.H."/>
            <person name="Wan K."/>
            <person name="Lue N.F."/>
            <person name="Lei M."/>
        </authorList>
    </citation>
    <scope>X-RAY CRYSTALLOGRAPHY (2.40 ANGSTROMS) OF 2-217</scope>
</reference>
<dbReference type="OrthoDB" id="77828at2759"/>
<dbReference type="HOGENOM" id="CLU_033445_0_0_1"/>
<dbReference type="VEuPathDB" id="FungiDB:CTRG_01841"/>
<dbReference type="GeneID" id="8300104"/>
<dbReference type="RefSeq" id="XP_002547534.1">
    <property type="nucleotide sequence ID" value="XM_002547488.1"/>
</dbReference>
<gene>
    <name evidence="5" type="ORF">CTRG_01841</name>
</gene>
<organism evidence="5 6">
    <name type="scientific">Candida tropicalis (strain ATCC MYA-3404 / T1)</name>
    <name type="common">Yeast</name>
    <dbReference type="NCBI Taxonomy" id="294747"/>
    <lineage>
        <taxon>Eukaryota</taxon>
        <taxon>Fungi</taxon>
        <taxon>Dikarya</taxon>
        <taxon>Ascomycota</taxon>
        <taxon>Saccharomycotina</taxon>
        <taxon>Pichiomycetes</taxon>
        <taxon>Debaryomycetaceae</taxon>
        <taxon>Candida/Lodderomyces clade</taxon>
        <taxon>Candida</taxon>
    </lineage>
</organism>
<keyword evidence="3" id="KW-0779">Telomere</keyword>
<evidence type="ECO:0000259" key="4">
    <source>
        <dbReference type="Pfam" id="PF10451"/>
    </source>
</evidence>
<dbReference type="GO" id="GO:0000781">
    <property type="term" value="C:chromosome, telomeric region"/>
    <property type="evidence" value="ECO:0007669"/>
    <property type="project" value="UniProtKB-SubCell"/>
</dbReference>
<keyword evidence="7" id="KW-0002">3D-structure</keyword>
<dbReference type="KEGG" id="ctp:CTRG_01841"/>
<comment type="subcellular location">
    <subcellularLocation>
        <location evidence="1">Chromosome</location>
        <location evidence="1">Telomere</location>
    </subcellularLocation>
</comment>
<dbReference type="eggNOG" id="ENOG502TKZZ">
    <property type="taxonomic scope" value="Eukaryota"/>
</dbReference>
<evidence type="ECO:0007829" key="7">
    <source>
        <dbReference type="PDB" id="3KF8"/>
    </source>
</evidence>
<keyword evidence="6" id="KW-1185">Reference proteome</keyword>
<dbReference type="SMR" id="C5M7K9"/>
<proteinExistence type="evidence at protein level"/>
<accession>C5M7K9</accession>
<evidence type="ECO:0000256" key="1">
    <source>
        <dbReference type="ARBA" id="ARBA00004574"/>
    </source>
</evidence>
<dbReference type="PDBsum" id="3KF8"/>
<dbReference type="PDB" id="3KF8">
    <property type="method" value="X-ray"/>
    <property type="resolution" value="2.40 A"/>
    <property type="chains" value="A/C=2-217"/>
</dbReference>
<evidence type="ECO:0000256" key="2">
    <source>
        <dbReference type="ARBA" id="ARBA00022454"/>
    </source>
</evidence>
<dbReference type="AlphaFoldDB" id="C5M7K9"/>
<protein>
    <recommendedName>
        <fullName evidence="4">CST complex subunit Stn1 N-terminal domain-containing protein</fullName>
    </recommendedName>
</protein>
<dbReference type="EMBL" id="GG692396">
    <property type="protein sequence ID" value="EER34979.1"/>
    <property type="molecule type" value="Genomic_DNA"/>
</dbReference>
<keyword evidence="2" id="KW-0158">Chromosome</keyword>
<sequence>MKDNRLLYPKTKIDWGPGENHICLKTPFKNFYVIELFHQAPTFDKTIPLFISDINNSPNLYGIYNYIADHLRHVVLVNNYPVNQINIFGKIVYEQYKEKEFNGVEESYVILVISDFIGIDSKIRVRLSQEQFKEVGLTLDKKNYGKIVELEGEIYNWYDSINVSKKPDRELKVSKITVLSHRPDGLHFEFEQWKKRMEFRKNNLVEPWVFIPTPQRENRIIDYKFTEDDTKKKQQQRDLDLGVYSLKEIDNVPVEEDSLLVHAIHKSDSRIKQDLPSPSSNKLSLVKSVDRIHTQRYIKPTDSEDTPLKVVTDFQLTTEIIKFIIKKGFVKVKLLDIYRDPRISELLTNYTNLQLVTLEAIPKFKNLSFKDYKLIIFHRQRHKLQKNLQLITISKTQSVRSVCLKNLYSSVLKILKSLKNSKTTSPFNVMDYLDMLKNKKLLLGDINYKLMNYIIEYILENVLFDDDNWHYDTNSISWSYIAPG</sequence>
<dbReference type="InterPro" id="IPR018856">
    <property type="entry name" value="Stn1_N"/>
</dbReference>
<dbReference type="Proteomes" id="UP000002037">
    <property type="component" value="Unassembled WGS sequence"/>
</dbReference>
<evidence type="ECO:0000313" key="5">
    <source>
        <dbReference type="EMBL" id="EER34979.1"/>
    </source>
</evidence>